<evidence type="ECO:0000313" key="2">
    <source>
        <dbReference type="EMBL" id="RIB24260.1"/>
    </source>
</evidence>
<reference evidence="2 3" key="1">
    <citation type="submission" date="2018-06" db="EMBL/GenBank/DDBJ databases">
        <title>Comparative genomics reveals the genomic features of Rhizophagus irregularis, R. cerebriforme, R. diaphanum and Gigaspora rosea, and their symbiotic lifestyle signature.</title>
        <authorList>
            <person name="Morin E."/>
            <person name="San Clemente H."/>
            <person name="Chen E.C.H."/>
            <person name="De La Providencia I."/>
            <person name="Hainaut M."/>
            <person name="Kuo A."/>
            <person name="Kohler A."/>
            <person name="Murat C."/>
            <person name="Tang N."/>
            <person name="Roy S."/>
            <person name="Loubradou J."/>
            <person name="Henrissat B."/>
            <person name="Grigoriev I.V."/>
            <person name="Corradi N."/>
            <person name="Roux C."/>
            <person name="Martin F.M."/>
        </authorList>
    </citation>
    <scope>NUCLEOTIDE SEQUENCE [LARGE SCALE GENOMIC DNA]</scope>
    <source>
        <strain evidence="2 3">DAOM 194757</strain>
    </source>
</reference>
<dbReference type="Proteomes" id="UP000266673">
    <property type="component" value="Unassembled WGS sequence"/>
</dbReference>
<feature type="compositionally biased region" description="Polar residues" evidence="1">
    <location>
        <begin position="55"/>
        <end position="67"/>
    </location>
</feature>
<evidence type="ECO:0000313" key="3">
    <source>
        <dbReference type="Proteomes" id="UP000266673"/>
    </source>
</evidence>
<sequence length="100" mass="11396">MKHVENDDVAELIVRMVEAREEDDGIKLAYDRRKLDQAEEKRVEYIPVVFDNRSETTGDGNGDSNEPNNRKSGRGKRACVETLTEKKCIRSWQGGVDVPM</sequence>
<name>A0A397VP27_9GLOM</name>
<dbReference type="AlphaFoldDB" id="A0A397VP27"/>
<dbReference type="EMBL" id="QKWP01000223">
    <property type="protein sequence ID" value="RIB24260.1"/>
    <property type="molecule type" value="Genomic_DNA"/>
</dbReference>
<keyword evidence="3" id="KW-1185">Reference proteome</keyword>
<evidence type="ECO:0000256" key="1">
    <source>
        <dbReference type="SAM" id="MobiDB-lite"/>
    </source>
</evidence>
<feature type="region of interest" description="Disordered" evidence="1">
    <location>
        <begin position="50"/>
        <end position="77"/>
    </location>
</feature>
<protein>
    <submittedName>
        <fullName evidence="2">Uncharacterized protein</fullName>
    </submittedName>
</protein>
<proteinExistence type="predicted"/>
<organism evidence="2 3">
    <name type="scientific">Gigaspora rosea</name>
    <dbReference type="NCBI Taxonomy" id="44941"/>
    <lineage>
        <taxon>Eukaryota</taxon>
        <taxon>Fungi</taxon>
        <taxon>Fungi incertae sedis</taxon>
        <taxon>Mucoromycota</taxon>
        <taxon>Glomeromycotina</taxon>
        <taxon>Glomeromycetes</taxon>
        <taxon>Diversisporales</taxon>
        <taxon>Gigasporaceae</taxon>
        <taxon>Gigaspora</taxon>
    </lineage>
</organism>
<accession>A0A397VP27</accession>
<gene>
    <name evidence="2" type="ORF">C2G38_2032015</name>
</gene>
<comment type="caution">
    <text evidence="2">The sequence shown here is derived from an EMBL/GenBank/DDBJ whole genome shotgun (WGS) entry which is preliminary data.</text>
</comment>